<name>A0AAV7PXQ3_PLEWA</name>
<gene>
    <name evidence="2" type="ORF">NDU88_009621</name>
</gene>
<comment type="caution">
    <text evidence="2">The sequence shown here is derived from an EMBL/GenBank/DDBJ whole genome shotgun (WGS) entry which is preliminary data.</text>
</comment>
<feature type="compositionally biased region" description="Basic and acidic residues" evidence="1">
    <location>
        <begin position="145"/>
        <end position="156"/>
    </location>
</feature>
<feature type="compositionally biased region" description="Basic and acidic residues" evidence="1">
    <location>
        <begin position="115"/>
        <end position="130"/>
    </location>
</feature>
<proteinExistence type="predicted"/>
<dbReference type="EMBL" id="JANPWB010000011">
    <property type="protein sequence ID" value="KAJ1131283.1"/>
    <property type="molecule type" value="Genomic_DNA"/>
</dbReference>
<accession>A0AAV7PXQ3</accession>
<evidence type="ECO:0000256" key="1">
    <source>
        <dbReference type="SAM" id="MobiDB-lite"/>
    </source>
</evidence>
<protein>
    <submittedName>
        <fullName evidence="2">Uncharacterized protein</fullName>
    </submittedName>
</protein>
<feature type="region of interest" description="Disordered" evidence="1">
    <location>
        <begin position="100"/>
        <end position="169"/>
    </location>
</feature>
<feature type="compositionally biased region" description="Basic and acidic residues" evidence="1">
    <location>
        <begin position="8"/>
        <end position="27"/>
    </location>
</feature>
<keyword evidence="3" id="KW-1185">Reference proteome</keyword>
<dbReference type="Proteomes" id="UP001066276">
    <property type="component" value="Chromosome 7"/>
</dbReference>
<reference evidence="2" key="1">
    <citation type="journal article" date="2022" name="bioRxiv">
        <title>Sequencing and chromosome-scale assembly of the giantPleurodeles waltlgenome.</title>
        <authorList>
            <person name="Brown T."/>
            <person name="Elewa A."/>
            <person name="Iarovenko S."/>
            <person name="Subramanian E."/>
            <person name="Araus A.J."/>
            <person name="Petzold A."/>
            <person name="Susuki M."/>
            <person name="Suzuki K.-i.T."/>
            <person name="Hayashi T."/>
            <person name="Toyoda A."/>
            <person name="Oliveira C."/>
            <person name="Osipova E."/>
            <person name="Leigh N.D."/>
            <person name="Simon A."/>
            <person name="Yun M.H."/>
        </authorList>
    </citation>
    <scope>NUCLEOTIDE SEQUENCE</scope>
    <source>
        <strain evidence="2">20211129_DDA</strain>
        <tissue evidence="2">Liver</tissue>
    </source>
</reference>
<evidence type="ECO:0000313" key="3">
    <source>
        <dbReference type="Proteomes" id="UP001066276"/>
    </source>
</evidence>
<feature type="region of interest" description="Disordered" evidence="1">
    <location>
        <begin position="1"/>
        <end position="85"/>
    </location>
</feature>
<organism evidence="2 3">
    <name type="scientific">Pleurodeles waltl</name>
    <name type="common">Iberian ribbed newt</name>
    <dbReference type="NCBI Taxonomy" id="8319"/>
    <lineage>
        <taxon>Eukaryota</taxon>
        <taxon>Metazoa</taxon>
        <taxon>Chordata</taxon>
        <taxon>Craniata</taxon>
        <taxon>Vertebrata</taxon>
        <taxon>Euteleostomi</taxon>
        <taxon>Amphibia</taxon>
        <taxon>Batrachia</taxon>
        <taxon>Caudata</taxon>
        <taxon>Salamandroidea</taxon>
        <taxon>Salamandridae</taxon>
        <taxon>Pleurodelinae</taxon>
        <taxon>Pleurodeles</taxon>
    </lineage>
</organism>
<dbReference type="AlphaFoldDB" id="A0AAV7PXQ3"/>
<evidence type="ECO:0000313" key="2">
    <source>
        <dbReference type="EMBL" id="KAJ1131283.1"/>
    </source>
</evidence>
<sequence>MTNEEQSEDKKGTRGEQCQDKKQTARAERRKKTRSEKSGSKQCPENLPEKPRSPLRFWKNMVLMCPGGTHPSPDGPGVPAADGRLDPEVLIGTDSRTAEVAPLGFLKNPHRHSRGERQAQEDLSRRPADAKEEEDCGQQTPWDARNQEGARAEGGHALESVATPGTGSG</sequence>